<dbReference type="PANTHER" id="PTHR42754:SF1">
    <property type="entry name" value="LIPOPROTEIN"/>
    <property type="match status" value="1"/>
</dbReference>
<reference evidence="2" key="1">
    <citation type="journal article" date="2015" name="MBio">
        <title>Genome-Resolved Metagenomic Analysis Reveals Roles for Candidate Phyla and Other Microbial Community Members in Biogeochemical Transformations in Oil Reservoirs.</title>
        <authorList>
            <person name="Hu P."/>
            <person name="Tom L."/>
            <person name="Singh A."/>
            <person name="Thomas B.C."/>
            <person name="Baker B.J."/>
            <person name="Piceno Y.M."/>
            <person name="Andersen G.L."/>
            <person name="Banfield J.F."/>
        </authorList>
    </citation>
    <scope>NUCLEOTIDE SEQUENCE [LARGE SCALE GENOMIC DNA]</scope>
</reference>
<evidence type="ECO:0008006" key="3">
    <source>
        <dbReference type="Google" id="ProtNLM"/>
    </source>
</evidence>
<gene>
    <name evidence="1" type="ORF">XE02_0863</name>
</gene>
<evidence type="ECO:0000313" key="2">
    <source>
        <dbReference type="Proteomes" id="UP000055014"/>
    </source>
</evidence>
<name>A0A101I6L7_9BACT</name>
<organism evidence="1 2">
    <name type="scientific">Mesotoga infera</name>
    <dbReference type="NCBI Taxonomy" id="1236046"/>
    <lineage>
        <taxon>Bacteria</taxon>
        <taxon>Thermotogati</taxon>
        <taxon>Thermotogota</taxon>
        <taxon>Thermotogae</taxon>
        <taxon>Kosmotogales</taxon>
        <taxon>Kosmotogaceae</taxon>
        <taxon>Mesotoga</taxon>
    </lineage>
</organism>
<sequence>MQKRWVLILVISLFFVLALSGCIFRQFSVMVTCTPLIEKIEVGNRERDLPYSFSVRKGQTVNVKAPLVPGYDFEGWLVNNELRETAEIAVAIEDNTMIKAIYSPRLVHEMTYGGSGEELGKGLVVENSSEIVIGVTSSSTNSSLILENNGGSDFWVPYLQYGSGSYTVEPRLSFGGSEDENLLDTVRITGGYVAVGWTESDDIEYTGSGYPYHGGIDGYIVMMKNDGSLRWQTYLGGSGDDKIFSVNTTVGEKLVLTGMTTSSDSNFFDSGYHGAKDGWIAVMSSSGTLIADLIKAYGGSEDDELLYGMQTKEGGYIVCGYSKSSDGDLKTLGRSTGEDLWIMKLDPQLNILWQDLLGGQNDERANVVKEVSDGYIAVGFTESTGGDVNENKGGKDLWVLKFSFDGELEWSKTYGGSEDEEGFDIIETADGGYAICGYTESSDGDISHENRGMRDLWIVKLGPDGYLEWESTLGGSKNDTAARVRETEKRELIVIGTTASSDRDIKRQIQGPSDAWLLRLGR</sequence>
<dbReference type="PANTHER" id="PTHR42754">
    <property type="entry name" value="ENDOGLUCANASE"/>
    <property type="match status" value="1"/>
</dbReference>
<dbReference type="PROSITE" id="PS51257">
    <property type="entry name" value="PROKAR_LIPOPROTEIN"/>
    <property type="match status" value="1"/>
</dbReference>
<accession>A0A101I6L7</accession>
<dbReference type="Proteomes" id="UP000055014">
    <property type="component" value="Unassembled WGS sequence"/>
</dbReference>
<dbReference type="EMBL" id="LGGW01000068">
    <property type="protein sequence ID" value="KUK89762.1"/>
    <property type="molecule type" value="Genomic_DNA"/>
</dbReference>
<proteinExistence type="predicted"/>
<protein>
    <recommendedName>
        <fullName evidence="3">Bacterial repeat domain-containing protein</fullName>
    </recommendedName>
</protein>
<comment type="caution">
    <text evidence="1">The sequence shown here is derived from an EMBL/GenBank/DDBJ whole genome shotgun (WGS) entry which is preliminary data.</text>
</comment>
<dbReference type="AlphaFoldDB" id="A0A101I6L7"/>
<evidence type="ECO:0000313" key="1">
    <source>
        <dbReference type="EMBL" id="KUK89762.1"/>
    </source>
</evidence>
<dbReference type="PATRIC" id="fig|1236046.5.peg.483"/>